<organism evidence="4 5">
    <name type="scientific">Pseudotenacibaculum haliotis</name>
    <dbReference type="NCBI Taxonomy" id="1862138"/>
    <lineage>
        <taxon>Bacteria</taxon>
        <taxon>Pseudomonadati</taxon>
        <taxon>Bacteroidota</taxon>
        <taxon>Flavobacteriia</taxon>
        <taxon>Flavobacteriales</taxon>
        <taxon>Flavobacteriaceae</taxon>
        <taxon>Pseudotenacibaculum</taxon>
    </lineage>
</organism>
<evidence type="ECO:0000259" key="3">
    <source>
        <dbReference type="Pfam" id="PF13505"/>
    </source>
</evidence>
<feature type="domain" description="Outer membrane protein beta-barrel" evidence="3">
    <location>
        <begin position="6"/>
        <end position="179"/>
    </location>
</feature>
<evidence type="ECO:0000313" key="4">
    <source>
        <dbReference type="EMBL" id="MFD2566615.1"/>
    </source>
</evidence>
<proteinExistence type="predicted"/>
<dbReference type="InterPro" id="IPR027385">
    <property type="entry name" value="Beta-barrel_OMP"/>
</dbReference>
<sequence length="196" mass="21918">MKRIIAIAILLCTFSTTFAQNKEHKWTVGVSGSFINFGDAGFNSPLKERYNIQAPKITVSRYMFSGIILDAGATLSFIDKVDGFYNNAFNYFSLDGNVRYDFNLSDENLVPYIAIGGSIVGAPSTIEGSKASPTLNFSFGGTFWFSHHWGLNAQGTYKYSPDDIQSMRSHSQFSVGLVYSLSPRVLVYRLWDGRRR</sequence>
<evidence type="ECO:0000256" key="1">
    <source>
        <dbReference type="ARBA" id="ARBA00022729"/>
    </source>
</evidence>
<keyword evidence="5" id="KW-1185">Reference proteome</keyword>
<feature type="chain" id="PRO_5046597969" evidence="2">
    <location>
        <begin position="20"/>
        <end position="196"/>
    </location>
</feature>
<dbReference type="Proteomes" id="UP001597508">
    <property type="component" value="Unassembled WGS sequence"/>
</dbReference>
<comment type="caution">
    <text evidence="4">The sequence shown here is derived from an EMBL/GenBank/DDBJ whole genome shotgun (WGS) entry which is preliminary data.</text>
</comment>
<dbReference type="RefSeq" id="WP_379665320.1">
    <property type="nucleotide sequence ID" value="NZ_JBHULH010000001.1"/>
</dbReference>
<evidence type="ECO:0000313" key="5">
    <source>
        <dbReference type="Proteomes" id="UP001597508"/>
    </source>
</evidence>
<protein>
    <submittedName>
        <fullName evidence="4">Outer membrane beta-barrel protein</fullName>
    </submittedName>
</protein>
<feature type="signal peptide" evidence="2">
    <location>
        <begin position="1"/>
        <end position="19"/>
    </location>
</feature>
<gene>
    <name evidence="4" type="ORF">ACFSRZ_04480</name>
</gene>
<evidence type="ECO:0000256" key="2">
    <source>
        <dbReference type="SAM" id="SignalP"/>
    </source>
</evidence>
<dbReference type="SUPFAM" id="SSF56925">
    <property type="entry name" value="OMPA-like"/>
    <property type="match status" value="1"/>
</dbReference>
<keyword evidence="1 2" id="KW-0732">Signal</keyword>
<name>A0ABW5LP90_9FLAO</name>
<accession>A0ABW5LP90</accession>
<reference evidence="5" key="1">
    <citation type="journal article" date="2019" name="Int. J. Syst. Evol. Microbiol.">
        <title>The Global Catalogue of Microorganisms (GCM) 10K type strain sequencing project: providing services to taxonomists for standard genome sequencing and annotation.</title>
        <authorList>
            <consortium name="The Broad Institute Genomics Platform"/>
            <consortium name="The Broad Institute Genome Sequencing Center for Infectious Disease"/>
            <person name="Wu L."/>
            <person name="Ma J."/>
        </authorList>
    </citation>
    <scope>NUCLEOTIDE SEQUENCE [LARGE SCALE GENOMIC DNA]</scope>
    <source>
        <strain evidence="5">KCTC 52127</strain>
    </source>
</reference>
<dbReference type="Gene3D" id="2.40.160.20">
    <property type="match status" value="1"/>
</dbReference>
<dbReference type="InterPro" id="IPR011250">
    <property type="entry name" value="OMP/PagP_B-barrel"/>
</dbReference>
<dbReference type="EMBL" id="JBHULH010000001">
    <property type="protein sequence ID" value="MFD2566615.1"/>
    <property type="molecule type" value="Genomic_DNA"/>
</dbReference>
<dbReference type="Pfam" id="PF13505">
    <property type="entry name" value="OMP_b-brl"/>
    <property type="match status" value="1"/>
</dbReference>